<feature type="transmembrane region" description="Helical" evidence="8">
    <location>
        <begin position="526"/>
        <end position="548"/>
    </location>
</feature>
<feature type="transmembrane region" description="Helical" evidence="8">
    <location>
        <begin position="94"/>
        <end position="112"/>
    </location>
</feature>
<feature type="transmembrane region" description="Helical" evidence="8">
    <location>
        <begin position="152"/>
        <end position="171"/>
    </location>
</feature>
<protein>
    <submittedName>
        <fullName evidence="10">ABC transporter type 1, transmembrane domain-containing protein</fullName>
    </submittedName>
</protein>
<evidence type="ECO:0000256" key="5">
    <source>
        <dbReference type="ARBA" id="ARBA00022840"/>
    </source>
</evidence>
<dbReference type="GO" id="GO:0140359">
    <property type="term" value="F:ABC-type transporter activity"/>
    <property type="evidence" value="ECO:0007669"/>
    <property type="project" value="InterPro"/>
</dbReference>
<evidence type="ECO:0000256" key="7">
    <source>
        <dbReference type="ARBA" id="ARBA00023136"/>
    </source>
</evidence>
<comment type="subcellular location">
    <subcellularLocation>
        <location evidence="1">Membrane</location>
        <topology evidence="1">Multi-pass membrane protein</topology>
    </subcellularLocation>
</comment>
<dbReference type="GO" id="GO:0016020">
    <property type="term" value="C:membrane"/>
    <property type="evidence" value="ECO:0007669"/>
    <property type="project" value="UniProtKB-SubCell"/>
</dbReference>
<dbReference type="GeneID" id="70127550"/>
<feature type="transmembrane region" description="Helical" evidence="8">
    <location>
        <begin position="68"/>
        <end position="88"/>
    </location>
</feature>
<dbReference type="OrthoDB" id="6500128at2759"/>
<dbReference type="PROSITE" id="PS50929">
    <property type="entry name" value="ABC_TM1F"/>
    <property type="match status" value="1"/>
</dbReference>
<organism evidence="10 11">
    <name type="scientific">Truncatella angustata</name>
    <dbReference type="NCBI Taxonomy" id="152316"/>
    <lineage>
        <taxon>Eukaryota</taxon>
        <taxon>Fungi</taxon>
        <taxon>Dikarya</taxon>
        <taxon>Ascomycota</taxon>
        <taxon>Pezizomycotina</taxon>
        <taxon>Sordariomycetes</taxon>
        <taxon>Xylariomycetidae</taxon>
        <taxon>Amphisphaeriales</taxon>
        <taxon>Sporocadaceae</taxon>
        <taxon>Truncatella</taxon>
    </lineage>
</organism>
<evidence type="ECO:0000313" key="10">
    <source>
        <dbReference type="EMBL" id="KAH6646791.1"/>
    </source>
</evidence>
<sequence length="679" mass="74365">SCGDDTIGPGISTSNCRGGFDFTVLFEESFLIVAPASVLLILLPFRVLNLARQPRLLPRNAIHSSKLIAVFLYSLLQLAVLVDVALYPQLQTRVSIPAAVLALAAGLGLLVISHLEHTRSIRPSFLITSFLIVTLLFDIVRARTQWLFHNHVASAGLLTVSVAITATMLVFEAWDKRCNFASLGYSFSREGTSGLLSRASFWWLNPLLRHGSHDVLTQDKLPLVHERLGSERVAADIRRTWDTANQSRNHASAYACVRSLWSQLLIITIPKLLLVGLSFGQTYLIQDAVNYVQTVDTRPMGEGYGLLGGFALVYVGLAIATGWATQLTFRMMASMRGQLILLIYARMIVLPVCSVRESAMISLVSTDVQRIAETFHLFLVNLVSSVLQTAIAVYLLYTQLGAVCVAPIFVALGKQLIAGNGISGLQRRWLEAIQHRINFTSVVLNSIKGIKMLGLSVMMRDHAQKMRDDELDISRRYRKFQCLNIALVNLPQIVSTLAIFMTYAIVAKLQGSQGMQVSQAITSLAALNLLSVPLATLVWGIPVGWAALRCFSRVQEFLIQESLTDARLGVTSIGGRTGVPLQLRHNENLQHQWLNASADAARVRLAQASFGWSTSTPQVVKDVTLVIARDCKLMIVVGRTEALLPAPLCAKMAGIRVGPHRCCSSSYCQGPGHCAALEA</sequence>
<dbReference type="EMBL" id="JAGPXC010000009">
    <property type="protein sequence ID" value="KAH6646791.1"/>
    <property type="molecule type" value="Genomic_DNA"/>
</dbReference>
<dbReference type="GO" id="GO:0005524">
    <property type="term" value="F:ATP binding"/>
    <property type="evidence" value="ECO:0007669"/>
    <property type="project" value="UniProtKB-KW"/>
</dbReference>
<feature type="transmembrane region" description="Helical" evidence="8">
    <location>
        <begin position="124"/>
        <end position="140"/>
    </location>
</feature>
<keyword evidence="3 8" id="KW-0812">Transmembrane</keyword>
<evidence type="ECO:0000256" key="1">
    <source>
        <dbReference type="ARBA" id="ARBA00004141"/>
    </source>
</evidence>
<feature type="transmembrane region" description="Helical" evidence="8">
    <location>
        <begin position="339"/>
        <end position="363"/>
    </location>
</feature>
<keyword evidence="2" id="KW-0813">Transport</keyword>
<dbReference type="CDD" id="cd18579">
    <property type="entry name" value="ABC_6TM_ABCC_D1"/>
    <property type="match status" value="1"/>
</dbReference>
<evidence type="ECO:0000256" key="2">
    <source>
        <dbReference type="ARBA" id="ARBA00022448"/>
    </source>
</evidence>
<feature type="non-terminal residue" evidence="10">
    <location>
        <position position="1"/>
    </location>
</feature>
<dbReference type="RefSeq" id="XP_045953305.1">
    <property type="nucleotide sequence ID" value="XM_046098658.1"/>
</dbReference>
<accession>A0A9P8UCK0</accession>
<evidence type="ECO:0000256" key="6">
    <source>
        <dbReference type="ARBA" id="ARBA00022989"/>
    </source>
</evidence>
<evidence type="ECO:0000256" key="3">
    <source>
        <dbReference type="ARBA" id="ARBA00022692"/>
    </source>
</evidence>
<evidence type="ECO:0000256" key="8">
    <source>
        <dbReference type="SAM" id="Phobius"/>
    </source>
</evidence>
<feature type="transmembrane region" description="Helical" evidence="8">
    <location>
        <begin position="30"/>
        <end position="48"/>
    </location>
</feature>
<dbReference type="InterPro" id="IPR036640">
    <property type="entry name" value="ABC1_TM_sf"/>
</dbReference>
<evidence type="ECO:0000313" key="11">
    <source>
        <dbReference type="Proteomes" id="UP000758603"/>
    </source>
</evidence>
<evidence type="ECO:0000256" key="4">
    <source>
        <dbReference type="ARBA" id="ARBA00022741"/>
    </source>
</evidence>
<dbReference type="Gene3D" id="1.20.1560.10">
    <property type="entry name" value="ABC transporter type 1, transmembrane domain"/>
    <property type="match status" value="1"/>
</dbReference>
<dbReference type="Pfam" id="PF24357">
    <property type="entry name" value="TMD0_ABC"/>
    <property type="match status" value="1"/>
</dbReference>
<keyword evidence="7 8" id="KW-0472">Membrane</keyword>
<feature type="transmembrane region" description="Helical" evidence="8">
    <location>
        <begin position="304"/>
        <end position="327"/>
    </location>
</feature>
<evidence type="ECO:0000259" key="9">
    <source>
        <dbReference type="PROSITE" id="PS50929"/>
    </source>
</evidence>
<comment type="caution">
    <text evidence="10">The sequence shown here is derived from an EMBL/GenBank/DDBJ whole genome shotgun (WGS) entry which is preliminary data.</text>
</comment>
<dbReference type="InterPro" id="IPR056227">
    <property type="entry name" value="TMD0_ABC"/>
</dbReference>
<gene>
    <name evidence="10" type="ORF">BKA67DRAFT_525378</name>
</gene>
<feature type="transmembrane region" description="Helical" evidence="8">
    <location>
        <begin position="264"/>
        <end position="284"/>
    </location>
</feature>
<dbReference type="InterPro" id="IPR044746">
    <property type="entry name" value="ABCC_6TM_D1"/>
</dbReference>
<keyword evidence="5" id="KW-0067">ATP-binding</keyword>
<dbReference type="SUPFAM" id="SSF90123">
    <property type="entry name" value="ABC transporter transmembrane region"/>
    <property type="match status" value="1"/>
</dbReference>
<dbReference type="InterPro" id="IPR011527">
    <property type="entry name" value="ABC1_TM_dom"/>
</dbReference>
<keyword evidence="11" id="KW-1185">Reference proteome</keyword>
<dbReference type="AlphaFoldDB" id="A0A9P8UCK0"/>
<dbReference type="PANTHER" id="PTHR24223">
    <property type="entry name" value="ATP-BINDING CASSETTE SUB-FAMILY C"/>
    <property type="match status" value="1"/>
</dbReference>
<keyword evidence="6 8" id="KW-1133">Transmembrane helix</keyword>
<proteinExistence type="predicted"/>
<reference evidence="10" key="1">
    <citation type="journal article" date="2021" name="Nat. Commun.">
        <title>Genetic determinants of endophytism in the Arabidopsis root mycobiome.</title>
        <authorList>
            <person name="Mesny F."/>
            <person name="Miyauchi S."/>
            <person name="Thiergart T."/>
            <person name="Pickel B."/>
            <person name="Atanasova L."/>
            <person name="Karlsson M."/>
            <person name="Huettel B."/>
            <person name="Barry K.W."/>
            <person name="Haridas S."/>
            <person name="Chen C."/>
            <person name="Bauer D."/>
            <person name="Andreopoulos W."/>
            <person name="Pangilinan J."/>
            <person name="LaButti K."/>
            <person name="Riley R."/>
            <person name="Lipzen A."/>
            <person name="Clum A."/>
            <person name="Drula E."/>
            <person name="Henrissat B."/>
            <person name="Kohler A."/>
            <person name="Grigoriev I.V."/>
            <person name="Martin F.M."/>
            <person name="Hacquard S."/>
        </authorList>
    </citation>
    <scope>NUCLEOTIDE SEQUENCE</scope>
    <source>
        <strain evidence="10">MPI-SDFR-AT-0073</strain>
    </source>
</reference>
<keyword evidence="4" id="KW-0547">Nucleotide-binding</keyword>
<dbReference type="PANTHER" id="PTHR24223:SF399">
    <property type="entry name" value="ABC TRANSPORTER ATNG"/>
    <property type="match status" value="1"/>
</dbReference>
<feature type="transmembrane region" description="Helical" evidence="8">
    <location>
        <begin position="483"/>
        <end position="506"/>
    </location>
</feature>
<dbReference type="Proteomes" id="UP000758603">
    <property type="component" value="Unassembled WGS sequence"/>
</dbReference>
<name>A0A9P8UCK0_9PEZI</name>
<dbReference type="Pfam" id="PF00664">
    <property type="entry name" value="ABC_membrane"/>
    <property type="match status" value="1"/>
</dbReference>
<dbReference type="InterPro" id="IPR050173">
    <property type="entry name" value="ABC_transporter_C-like"/>
</dbReference>
<feature type="domain" description="ABC transmembrane type-1" evidence="9">
    <location>
        <begin position="272"/>
        <end position="542"/>
    </location>
</feature>